<protein>
    <submittedName>
        <fullName evidence="1">Uncharacterized protein</fullName>
    </submittedName>
</protein>
<dbReference type="AlphaFoldDB" id="A0A5B7EWR9"/>
<gene>
    <name evidence="1" type="ORF">E2C01_030787</name>
</gene>
<evidence type="ECO:0000313" key="2">
    <source>
        <dbReference type="Proteomes" id="UP000324222"/>
    </source>
</evidence>
<reference evidence="1 2" key="1">
    <citation type="submission" date="2019-05" db="EMBL/GenBank/DDBJ databases">
        <title>Another draft genome of Portunus trituberculatus and its Hox gene families provides insights of decapod evolution.</title>
        <authorList>
            <person name="Jeong J.-H."/>
            <person name="Song I."/>
            <person name="Kim S."/>
            <person name="Choi T."/>
            <person name="Kim D."/>
            <person name="Ryu S."/>
            <person name="Kim W."/>
        </authorList>
    </citation>
    <scope>NUCLEOTIDE SEQUENCE [LARGE SCALE GENOMIC DNA]</scope>
    <source>
        <tissue evidence="1">Muscle</tissue>
    </source>
</reference>
<proteinExistence type="predicted"/>
<accession>A0A5B7EWR9</accession>
<name>A0A5B7EWR9_PORTR</name>
<dbReference type="EMBL" id="VSRR010003744">
    <property type="protein sequence ID" value="MPC37313.1"/>
    <property type="molecule type" value="Genomic_DNA"/>
</dbReference>
<comment type="caution">
    <text evidence="1">The sequence shown here is derived from an EMBL/GenBank/DDBJ whole genome shotgun (WGS) entry which is preliminary data.</text>
</comment>
<keyword evidence="2" id="KW-1185">Reference proteome</keyword>
<sequence length="138" mass="14619">MTMKATQVSSQTKGKNGNEAASCFAESASRIEGVRLITRASVPSSSSSSGEVIESEAISEDSISIKTNLFSGRDDVTFSRVSQWRRAADRRGCGVVGEGGRVTVMAQYLLQLSTPLMLPILCSGVNGKSNDQPTHPGH</sequence>
<dbReference type="Proteomes" id="UP000324222">
    <property type="component" value="Unassembled WGS sequence"/>
</dbReference>
<evidence type="ECO:0000313" key="1">
    <source>
        <dbReference type="EMBL" id="MPC37313.1"/>
    </source>
</evidence>
<organism evidence="1 2">
    <name type="scientific">Portunus trituberculatus</name>
    <name type="common">Swimming crab</name>
    <name type="synonym">Neptunus trituberculatus</name>
    <dbReference type="NCBI Taxonomy" id="210409"/>
    <lineage>
        <taxon>Eukaryota</taxon>
        <taxon>Metazoa</taxon>
        <taxon>Ecdysozoa</taxon>
        <taxon>Arthropoda</taxon>
        <taxon>Crustacea</taxon>
        <taxon>Multicrustacea</taxon>
        <taxon>Malacostraca</taxon>
        <taxon>Eumalacostraca</taxon>
        <taxon>Eucarida</taxon>
        <taxon>Decapoda</taxon>
        <taxon>Pleocyemata</taxon>
        <taxon>Brachyura</taxon>
        <taxon>Eubrachyura</taxon>
        <taxon>Portunoidea</taxon>
        <taxon>Portunidae</taxon>
        <taxon>Portuninae</taxon>
        <taxon>Portunus</taxon>
    </lineage>
</organism>